<sequence>MNDGVILADYDPAWARRFTIEQDRLRAVLEPEPLTIAHIGSTAIIGLAAKPVIDILIHVADRAQALASIPAVEALGYANVPNYVDPHRVVLIKRRADGERTHHVHVHSDADEVRRHLMFRDRLRTDPVALADYAALKRDLAQRFPADRAAYSKHKTAFIDAMVLGMGGPARKTPWNP</sequence>
<dbReference type="AlphaFoldDB" id="A0A0F5FH06"/>
<dbReference type="Gene3D" id="3.30.460.10">
    <property type="entry name" value="Beta Polymerase, domain 2"/>
    <property type="match status" value="1"/>
</dbReference>
<proteinExistence type="predicted"/>
<dbReference type="PANTHER" id="PTHR34822:SF1">
    <property type="entry name" value="GRPB FAMILY PROTEIN"/>
    <property type="match status" value="1"/>
</dbReference>
<dbReference type="InterPro" id="IPR043519">
    <property type="entry name" value="NT_sf"/>
</dbReference>
<dbReference type="InterPro" id="IPR007344">
    <property type="entry name" value="GrpB/CoaE"/>
</dbReference>
<keyword evidence="2" id="KW-1185">Reference proteome</keyword>
<evidence type="ECO:0000313" key="2">
    <source>
        <dbReference type="Proteomes" id="UP000033649"/>
    </source>
</evidence>
<dbReference type="STRING" id="429727.VE26_15900"/>
<evidence type="ECO:0000313" key="1">
    <source>
        <dbReference type="EMBL" id="KKB08058.1"/>
    </source>
</evidence>
<comment type="caution">
    <text evidence="1">The sequence shown here is derived from an EMBL/GenBank/DDBJ whole genome shotgun (WGS) entry which is preliminary data.</text>
</comment>
<dbReference type="OrthoDB" id="9799092at2"/>
<evidence type="ECO:0008006" key="3">
    <source>
        <dbReference type="Google" id="ProtNLM"/>
    </source>
</evidence>
<dbReference type="Pfam" id="PF04229">
    <property type="entry name" value="GrpB"/>
    <property type="match status" value="1"/>
</dbReference>
<dbReference type="SUPFAM" id="SSF81301">
    <property type="entry name" value="Nucleotidyltransferase"/>
    <property type="match status" value="1"/>
</dbReference>
<reference evidence="1 2" key="1">
    <citation type="submission" date="2015-03" db="EMBL/GenBank/DDBJ databases">
        <authorList>
            <person name="Hassan Y."/>
            <person name="Lepp D."/>
            <person name="Li X.-Z."/>
            <person name="Zhou T."/>
        </authorList>
    </citation>
    <scope>NUCLEOTIDE SEQUENCE [LARGE SCALE GENOMIC DNA]</scope>
    <source>
        <strain evidence="1 2">IPL18</strain>
    </source>
</reference>
<dbReference type="PANTHER" id="PTHR34822">
    <property type="entry name" value="GRPB DOMAIN PROTEIN (AFU_ORTHOLOGUE AFUA_1G01530)"/>
    <property type="match status" value="1"/>
</dbReference>
<dbReference type="RefSeq" id="WP_046106087.1">
    <property type="nucleotide sequence ID" value="NZ_JZEY01000061.1"/>
</dbReference>
<accession>A0A0F5FH06</accession>
<name>A0A0F5FH06_9HYPH</name>
<protein>
    <recommendedName>
        <fullName evidence="3">GrpB family protein</fullName>
    </recommendedName>
</protein>
<dbReference type="EMBL" id="JZEY01000061">
    <property type="protein sequence ID" value="KKB08058.1"/>
    <property type="molecule type" value="Genomic_DNA"/>
</dbReference>
<dbReference type="PATRIC" id="fig|429727.3.peg.3255"/>
<dbReference type="Proteomes" id="UP000033649">
    <property type="component" value="Unassembled WGS sequence"/>
</dbReference>
<gene>
    <name evidence="1" type="ORF">VE26_15900</name>
</gene>
<organism evidence="1 2">
    <name type="scientific">Devosia chinhatensis</name>
    <dbReference type="NCBI Taxonomy" id="429727"/>
    <lineage>
        <taxon>Bacteria</taxon>
        <taxon>Pseudomonadati</taxon>
        <taxon>Pseudomonadota</taxon>
        <taxon>Alphaproteobacteria</taxon>
        <taxon>Hyphomicrobiales</taxon>
        <taxon>Devosiaceae</taxon>
        <taxon>Devosia</taxon>
    </lineage>
</organism>